<evidence type="ECO:0000313" key="10">
    <source>
        <dbReference type="Proteomes" id="UP000832011"/>
    </source>
</evidence>
<keyword evidence="2" id="KW-0574">Periplasm</keyword>
<dbReference type="InterPro" id="IPR000297">
    <property type="entry name" value="PPIase_PpiC"/>
</dbReference>
<dbReference type="Gene3D" id="3.10.50.40">
    <property type="match status" value="1"/>
</dbReference>
<evidence type="ECO:0000256" key="4">
    <source>
        <dbReference type="ARBA" id="ARBA00023186"/>
    </source>
</evidence>
<feature type="domain" description="PpiC" evidence="8">
    <location>
        <begin position="169"/>
        <end position="262"/>
    </location>
</feature>
<protein>
    <submittedName>
        <fullName evidence="9">Peptidylprolyl isomerase</fullName>
        <ecNumber evidence="9">5.2.1.8</ecNumber>
    </submittedName>
</protein>
<dbReference type="PROSITE" id="PS01096">
    <property type="entry name" value="PPIC_PPIASE_1"/>
    <property type="match status" value="1"/>
</dbReference>
<dbReference type="Gene3D" id="1.10.4030.10">
    <property type="entry name" value="Porin chaperone SurA, peptide-binding domain"/>
    <property type="match status" value="1"/>
</dbReference>
<dbReference type="EC" id="5.2.1.8" evidence="9"/>
<dbReference type="InterPro" id="IPR050280">
    <property type="entry name" value="OMP_Chaperone_SurA"/>
</dbReference>
<evidence type="ECO:0000256" key="3">
    <source>
        <dbReference type="ARBA" id="ARBA00023110"/>
    </source>
</evidence>
<dbReference type="RefSeq" id="WP_058304784.1">
    <property type="nucleotide sequence ID" value="NZ_CABKVG010000004.1"/>
</dbReference>
<evidence type="ECO:0000259" key="8">
    <source>
        <dbReference type="PROSITE" id="PS50198"/>
    </source>
</evidence>
<dbReference type="EMBL" id="CP091511">
    <property type="protein sequence ID" value="UOO91214.1"/>
    <property type="molecule type" value="Genomic_DNA"/>
</dbReference>
<dbReference type="InterPro" id="IPR023058">
    <property type="entry name" value="PPIase_PpiC_CS"/>
</dbReference>
<dbReference type="InterPro" id="IPR027304">
    <property type="entry name" value="Trigger_fact/SurA_dom_sf"/>
</dbReference>
<dbReference type="InterPro" id="IPR015391">
    <property type="entry name" value="SurA_N"/>
</dbReference>
<proteinExistence type="predicted"/>
<evidence type="ECO:0000256" key="7">
    <source>
        <dbReference type="SAM" id="SignalP"/>
    </source>
</evidence>
<dbReference type="PANTHER" id="PTHR47637:SF1">
    <property type="entry name" value="CHAPERONE SURA"/>
    <property type="match status" value="1"/>
</dbReference>
<dbReference type="PROSITE" id="PS50198">
    <property type="entry name" value="PPIC_PPIASE_2"/>
    <property type="match status" value="1"/>
</dbReference>
<dbReference type="SUPFAM" id="SSF54534">
    <property type="entry name" value="FKBP-like"/>
    <property type="match status" value="1"/>
</dbReference>
<keyword evidence="5 6" id="KW-0413">Isomerase</keyword>
<reference evidence="9 10" key="1">
    <citation type="journal article" date="2022" name="Res Sq">
        <title>Evolution of multicellular longitudinally dividing oral cavity symbionts (Neisseriaceae).</title>
        <authorList>
            <person name="Nyongesa S."/>
            <person name="Weber P."/>
            <person name="Bernet E."/>
            <person name="Pullido F."/>
            <person name="Nieckarz M."/>
            <person name="Delaby M."/>
            <person name="Nieves C."/>
            <person name="Viehboeck T."/>
            <person name="Krause N."/>
            <person name="Rivera-Millot A."/>
            <person name="Nakamura A."/>
            <person name="Vischer N."/>
            <person name="VanNieuwenhze M."/>
            <person name="Brun Y."/>
            <person name="Cava F."/>
            <person name="Bulgheresi S."/>
            <person name="Veyrier F."/>
        </authorList>
    </citation>
    <scope>NUCLEOTIDE SEQUENCE [LARGE SCALE GENOMIC DNA]</scope>
    <source>
        <strain evidence="9 10">SN4</strain>
    </source>
</reference>
<dbReference type="Pfam" id="PF09312">
    <property type="entry name" value="SurA_N"/>
    <property type="match status" value="1"/>
</dbReference>
<dbReference type="PANTHER" id="PTHR47637">
    <property type="entry name" value="CHAPERONE SURA"/>
    <property type="match status" value="1"/>
</dbReference>
<feature type="signal peptide" evidence="7">
    <location>
        <begin position="1"/>
        <end position="20"/>
    </location>
</feature>
<keyword evidence="4" id="KW-0143">Chaperone</keyword>
<feature type="chain" id="PRO_5045464591" evidence="7">
    <location>
        <begin position="21"/>
        <end position="307"/>
    </location>
</feature>
<evidence type="ECO:0000256" key="6">
    <source>
        <dbReference type="PROSITE-ProRule" id="PRU00278"/>
    </source>
</evidence>
<keyword evidence="10" id="KW-1185">Reference proteome</keyword>
<evidence type="ECO:0000256" key="5">
    <source>
        <dbReference type="ARBA" id="ARBA00023235"/>
    </source>
</evidence>
<dbReference type="InterPro" id="IPR046357">
    <property type="entry name" value="PPIase_dom_sf"/>
</dbReference>
<dbReference type="GO" id="GO:0003755">
    <property type="term" value="F:peptidyl-prolyl cis-trans isomerase activity"/>
    <property type="evidence" value="ECO:0007669"/>
    <property type="project" value="UniProtKB-EC"/>
</dbReference>
<keyword evidence="3 6" id="KW-0697">Rotamase</keyword>
<evidence type="ECO:0000256" key="1">
    <source>
        <dbReference type="ARBA" id="ARBA00022729"/>
    </source>
</evidence>
<dbReference type="Pfam" id="PF00639">
    <property type="entry name" value="Rotamase"/>
    <property type="match status" value="1"/>
</dbReference>
<keyword evidence="1 7" id="KW-0732">Signal</keyword>
<organism evidence="9 10">
    <name type="scientific">Vitreoscilla massiliensis</name>
    <dbReference type="NCBI Taxonomy" id="1689272"/>
    <lineage>
        <taxon>Bacteria</taxon>
        <taxon>Pseudomonadati</taxon>
        <taxon>Pseudomonadota</taxon>
        <taxon>Betaproteobacteria</taxon>
        <taxon>Neisseriales</taxon>
        <taxon>Neisseriaceae</taxon>
        <taxon>Vitreoscilla</taxon>
    </lineage>
</organism>
<gene>
    <name evidence="9" type="ORF">LVJ82_09710</name>
</gene>
<evidence type="ECO:0000313" key="9">
    <source>
        <dbReference type="EMBL" id="UOO91214.1"/>
    </source>
</evidence>
<name>A0ABY4E6X7_9NEIS</name>
<dbReference type="Proteomes" id="UP000832011">
    <property type="component" value="Chromosome"/>
</dbReference>
<evidence type="ECO:0000256" key="2">
    <source>
        <dbReference type="ARBA" id="ARBA00022764"/>
    </source>
</evidence>
<sequence>MNVKPLAVAALLAMTTSVWAAPAVQSVDRVLAVVDKQVITLGEFQDALQRNRAALPKGSSITDQQLQSKTLSNLVDRSLMVQMAGRTGIQVSDTEIKQNMGLVNRGAEMSERQWQAAVRDELLVEKLKQRDLYSKVRVSDAEITQAIDSLPEKDKKQSSGHTVTAYLPQHILITVDSKTKDAEALAKIRELRSRISNGENFETVARSQSQDPGSAKNGGVLGWAVDGMMVPEFENAMKSLPKGALSEPVRSSYGYHIIRVLDTRQQDAGDAELRAKVRKQLVESKSEQLYENWINQLRQSAFVSVRQ</sequence>
<accession>A0ABY4E6X7</accession>
<dbReference type="SUPFAM" id="SSF109998">
    <property type="entry name" value="Triger factor/SurA peptide-binding domain-like"/>
    <property type="match status" value="1"/>
</dbReference>